<keyword evidence="6 11" id="KW-0812">Transmembrane</keyword>
<sequence length="333" mass="36334">MNDSSGQRAFSATLAVDALRRRRALLVRPRFLMFLLLCLLAHLCVLAFLLLEDWRSAREAPRIVEETPVEVITEPPAPKQEEPPAPEPEKPPEQQKQQQKPPPPPPPVEEEKPAFDAPEAESKTKSDVNAPEEKDVKTPKNAEEKDAPKDDKPQGMKDAEDEDGKAKAPEETKETPLEDKSDAEIIEQAAPEKKPQEKPDPNEKGSVKKGEANSIADQLAALAPIPDYKLAAPRKFSPVGGGHAKTTYLTILYGLIMPHMRIPPRVRGSGAIGRGAVVFYIDEMGNLTHQAVHQPSGAPDLDAAALAAVRRAAPFPAPPRGLPHSMIFSYATK</sequence>
<gene>
    <name evidence="13" type="ORF">EHO51_10660</name>
</gene>
<evidence type="ECO:0000313" key="14">
    <source>
        <dbReference type="Proteomes" id="UP000273982"/>
    </source>
</evidence>
<feature type="compositionally biased region" description="Basic and acidic residues" evidence="10">
    <location>
        <begin position="109"/>
        <end position="183"/>
    </location>
</feature>
<organism evidence="13 14">
    <name type="scientific">Methylocystis rosea</name>
    <dbReference type="NCBI Taxonomy" id="173366"/>
    <lineage>
        <taxon>Bacteria</taxon>
        <taxon>Pseudomonadati</taxon>
        <taxon>Pseudomonadota</taxon>
        <taxon>Alphaproteobacteria</taxon>
        <taxon>Hyphomicrobiales</taxon>
        <taxon>Methylocystaceae</taxon>
        <taxon>Methylocystis</taxon>
    </lineage>
</organism>
<feature type="domain" description="TonB C-terminal" evidence="12">
    <location>
        <begin position="247"/>
        <end position="333"/>
    </location>
</feature>
<feature type="transmembrane region" description="Helical" evidence="11">
    <location>
        <begin position="31"/>
        <end position="51"/>
    </location>
</feature>
<evidence type="ECO:0000313" key="13">
    <source>
        <dbReference type="EMBL" id="AZG77158.1"/>
    </source>
</evidence>
<keyword evidence="9 11" id="KW-0472">Membrane</keyword>
<dbReference type="GO" id="GO:0031992">
    <property type="term" value="F:energy transducer activity"/>
    <property type="evidence" value="ECO:0007669"/>
    <property type="project" value="TreeGrafter"/>
</dbReference>
<dbReference type="Proteomes" id="UP000273982">
    <property type="component" value="Chromosome"/>
</dbReference>
<dbReference type="Gene3D" id="3.30.1150.10">
    <property type="match status" value="1"/>
</dbReference>
<evidence type="ECO:0000256" key="3">
    <source>
        <dbReference type="ARBA" id="ARBA00022448"/>
    </source>
</evidence>
<accession>A0A3G8M8N4</accession>
<keyword evidence="3" id="KW-0813">Transport</keyword>
<evidence type="ECO:0000256" key="5">
    <source>
        <dbReference type="ARBA" id="ARBA00022519"/>
    </source>
</evidence>
<dbReference type="Pfam" id="PF03544">
    <property type="entry name" value="TonB_C"/>
    <property type="match status" value="1"/>
</dbReference>
<keyword evidence="4" id="KW-1003">Cell membrane</keyword>
<evidence type="ECO:0000256" key="1">
    <source>
        <dbReference type="ARBA" id="ARBA00004383"/>
    </source>
</evidence>
<evidence type="ECO:0000256" key="11">
    <source>
        <dbReference type="SAM" id="Phobius"/>
    </source>
</evidence>
<evidence type="ECO:0000259" key="12">
    <source>
        <dbReference type="PROSITE" id="PS52015"/>
    </source>
</evidence>
<dbReference type="PROSITE" id="PS52015">
    <property type="entry name" value="TONB_CTD"/>
    <property type="match status" value="1"/>
</dbReference>
<evidence type="ECO:0000256" key="8">
    <source>
        <dbReference type="ARBA" id="ARBA00022989"/>
    </source>
</evidence>
<dbReference type="PANTHER" id="PTHR33446:SF2">
    <property type="entry name" value="PROTEIN TONB"/>
    <property type="match status" value="1"/>
</dbReference>
<evidence type="ECO:0000256" key="2">
    <source>
        <dbReference type="ARBA" id="ARBA00006555"/>
    </source>
</evidence>
<name>A0A3G8M8N4_9HYPH</name>
<proteinExistence type="inferred from homology"/>
<dbReference type="GO" id="GO:0055085">
    <property type="term" value="P:transmembrane transport"/>
    <property type="evidence" value="ECO:0007669"/>
    <property type="project" value="InterPro"/>
</dbReference>
<dbReference type="GO" id="GO:0015031">
    <property type="term" value="P:protein transport"/>
    <property type="evidence" value="ECO:0007669"/>
    <property type="project" value="UniProtKB-KW"/>
</dbReference>
<dbReference type="PANTHER" id="PTHR33446">
    <property type="entry name" value="PROTEIN TONB-RELATED"/>
    <property type="match status" value="1"/>
</dbReference>
<comment type="similarity">
    <text evidence="2">Belongs to the TonB family.</text>
</comment>
<dbReference type="InterPro" id="IPR037682">
    <property type="entry name" value="TonB_C"/>
</dbReference>
<evidence type="ECO:0000256" key="9">
    <source>
        <dbReference type="ARBA" id="ARBA00023136"/>
    </source>
</evidence>
<evidence type="ECO:0000256" key="10">
    <source>
        <dbReference type="SAM" id="MobiDB-lite"/>
    </source>
</evidence>
<feature type="compositionally biased region" description="Basic and acidic residues" evidence="10">
    <location>
        <begin position="190"/>
        <end position="210"/>
    </location>
</feature>
<dbReference type="SUPFAM" id="SSF74653">
    <property type="entry name" value="TolA/TonB C-terminal domain"/>
    <property type="match status" value="1"/>
</dbReference>
<keyword evidence="8 11" id="KW-1133">Transmembrane helix</keyword>
<comment type="subcellular location">
    <subcellularLocation>
        <location evidence="1">Cell inner membrane</location>
        <topology evidence="1">Single-pass membrane protein</topology>
        <orientation evidence="1">Periplasmic side</orientation>
    </subcellularLocation>
</comment>
<dbReference type="RefSeq" id="WP_124738882.1">
    <property type="nucleotide sequence ID" value="NZ_CP034086.1"/>
</dbReference>
<keyword evidence="7" id="KW-0653">Protein transport</keyword>
<dbReference type="GO" id="GO:0098797">
    <property type="term" value="C:plasma membrane protein complex"/>
    <property type="evidence" value="ECO:0007669"/>
    <property type="project" value="TreeGrafter"/>
</dbReference>
<feature type="region of interest" description="Disordered" evidence="10">
    <location>
        <begin position="67"/>
        <end position="210"/>
    </location>
</feature>
<evidence type="ECO:0000256" key="6">
    <source>
        <dbReference type="ARBA" id="ARBA00022692"/>
    </source>
</evidence>
<evidence type="ECO:0000256" key="4">
    <source>
        <dbReference type="ARBA" id="ARBA00022475"/>
    </source>
</evidence>
<protein>
    <submittedName>
        <fullName evidence="13">TonB family protein</fullName>
    </submittedName>
</protein>
<feature type="compositionally biased region" description="Basic and acidic residues" evidence="10">
    <location>
        <begin position="79"/>
        <end position="93"/>
    </location>
</feature>
<reference evidence="13 14" key="1">
    <citation type="submission" date="2018-11" db="EMBL/GenBank/DDBJ databases">
        <title>Genome squencing of methanotrophic bacteria isolated from alkaline groundwater in Korea.</title>
        <authorList>
            <person name="Nguyen L.N."/>
        </authorList>
    </citation>
    <scope>NUCLEOTIDE SEQUENCE [LARGE SCALE GENOMIC DNA]</scope>
    <source>
        <strain evidence="13 14">GW6</strain>
    </source>
</reference>
<dbReference type="KEGG" id="mros:EHO51_10660"/>
<dbReference type="InterPro" id="IPR051045">
    <property type="entry name" value="TonB-dependent_transducer"/>
</dbReference>
<evidence type="ECO:0000256" key="7">
    <source>
        <dbReference type="ARBA" id="ARBA00022927"/>
    </source>
</evidence>
<dbReference type="EMBL" id="CP034086">
    <property type="protein sequence ID" value="AZG77158.1"/>
    <property type="molecule type" value="Genomic_DNA"/>
</dbReference>
<dbReference type="AlphaFoldDB" id="A0A3G8M8N4"/>
<dbReference type="InterPro" id="IPR006260">
    <property type="entry name" value="TonB/TolA_C"/>
</dbReference>
<keyword evidence="5" id="KW-0997">Cell inner membrane</keyword>
<dbReference type="NCBIfam" id="TIGR01352">
    <property type="entry name" value="tonB_Cterm"/>
    <property type="match status" value="1"/>
</dbReference>